<dbReference type="PANTHER" id="PTHR38445:SF7">
    <property type="entry name" value="GNTR-FAMILY TRANSCRIPTIONAL REGULATOR"/>
    <property type="match status" value="1"/>
</dbReference>
<evidence type="ECO:0000313" key="6">
    <source>
        <dbReference type="Proteomes" id="UP000824164"/>
    </source>
</evidence>
<name>A0A9D1KXJ4_9FIRM</name>
<keyword evidence="3" id="KW-0804">Transcription</keyword>
<comment type="caution">
    <text evidence="5">The sequence shown here is derived from an EMBL/GenBank/DDBJ whole genome shotgun (WGS) entry which is preliminary data.</text>
</comment>
<protein>
    <submittedName>
        <fullName evidence="5">GntR family transcriptional regulator</fullName>
    </submittedName>
</protein>
<dbReference type="PANTHER" id="PTHR38445">
    <property type="entry name" value="HTH-TYPE TRANSCRIPTIONAL REPRESSOR YTRA"/>
    <property type="match status" value="1"/>
</dbReference>
<sequence>MEIIISNSSAKPIYEQICLQIKSQIMDGVLAPGEVLPSMRALARDLHISVITVQRAYEDLAREGFIETVSGKGSFVAAQDREVIQKEQLRMAEELIRKAAEIGRSHGISYRQMSDILRTYYEEDPCQK</sequence>
<dbReference type="PROSITE" id="PS50949">
    <property type="entry name" value="HTH_GNTR"/>
    <property type="match status" value="1"/>
</dbReference>
<reference evidence="5" key="2">
    <citation type="journal article" date="2021" name="PeerJ">
        <title>Extensive microbial diversity within the chicken gut microbiome revealed by metagenomics and culture.</title>
        <authorList>
            <person name="Gilroy R."/>
            <person name="Ravi A."/>
            <person name="Getino M."/>
            <person name="Pursley I."/>
            <person name="Horton D.L."/>
            <person name="Alikhan N.F."/>
            <person name="Baker D."/>
            <person name="Gharbi K."/>
            <person name="Hall N."/>
            <person name="Watson M."/>
            <person name="Adriaenssens E.M."/>
            <person name="Foster-Nyarko E."/>
            <person name="Jarju S."/>
            <person name="Secka A."/>
            <person name="Antonio M."/>
            <person name="Oren A."/>
            <person name="Chaudhuri R.R."/>
            <person name="La Ragione R."/>
            <person name="Hildebrand F."/>
            <person name="Pallen M.J."/>
        </authorList>
    </citation>
    <scope>NUCLEOTIDE SEQUENCE</scope>
    <source>
        <strain evidence="5">CHK187-14744</strain>
    </source>
</reference>
<dbReference type="AlphaFoldDB" id="A0A9D1KXJ4"/>
<evidence type="ECO:0000259" key="4">
    <source>
        <dbReference type="PROSITE" id="PS50949"/>
    </source>
</evidence>
<evidence type="ECO:0000256" key="3">
    <source>
        <dbReference type="ARBA" id="ARBA00023163"/>
    </source>
</evidence>
<evidence type="ECO:0000256" key="2">
    <source>
        <dbReference type="ARBA" id="ARBA00023125"/>
    </source>
</evidence>
<dbReference type="Pfam" id="PF00392">
    <property type="entry name" value="GntR"/>
    <property type="match status" value="1"/>
</dbReference>
<reference evidence="5" key="1">
    <citation type="submission" date="2020-10" db="EMBL/GenBank/DDBJ databases">
        <authorList>
            <person name="Gilroy R."/>
        </authorList>
    </citation>
    <scope>NUCLEOTIDE SEQUENCE</scope>
    <source>
        <strain evidence="5">CHK187-14744</strain>
    </source>
</reference>
<dbReference type="EMBL" id="DVLT01000061">
    <property type="protein sequence ID" value="HIU03558.1"/>
    <property type="molecule type" value="Genomic_DNA"/>
</dbReference>
<dbReference type="Proteomes" id="UP000824164">
    <property type="component" value="Unassembled WGS sequence"/>
</dbReference>
<evidence type="ECO:0000313" key="5">
    <source>
        <dbReference type="EMBL" id="HIU03558.1"/>
    </source>
</evidence>
<organism evidence="5 6">
    <name type="scientific">Candidatus Onthocola gallistercoris</name>
    <dbReference type="NCBI Taxonomy" id="2840876"/>
    <lineage>
        <taxon>Bacteria</taxon>
        <taxon>Bacillati</taxon>
        <taxon>Bacillota</taxon>
        <taxon>Bacilli</taxon>
        <taxon>Candidatus Onthocola</taxon>
    </lineage>
</organism>
<dbReference type="InterPro" id="IPR036390">
    <property type="entry name" value="WH_DNA-bd_sf"/>
</dbReference>
<evidence type="ECO:0000256" key="1">
    <source>
        <dbReference type="ARBA" id="ARBA00023015"/>
    </source>
</evidence>
<dbReference type="SMART" id="SM00345">
    <property type="entry name" value="HTH_GNTR"/>
    <property type="match status" value="1"/>
</dbReference>
<dbReference type="GO" id="GO:0003700">
    <property type="term" value="F:DNA-binding transcription factor activity"/>
    <property type="evidence" value="ECO:0007669"/>
    <property type="project" value="InterPro"/>
</dbReference>
<gene>
    <name evidence="5" type="ORF">IAB63_09940</name>
</gene>
<keyword evidence="2" id="KW-0238">DNA-binding</keyword>
<proteinExistence type="predicted"/>
<dbReference type="InterPro" id="IPR000524">
    <property type="entry name" value="Tscrpt_reg_HTH_GntR"/>
</dbReference>
<dbReference type="CDD" id="cd07377">
    <property type="entry name" value="WHTH_GntR"/>
    <property type="match status" value="1"/>
</dbReference>
<keyword evidence="1" id="KW-0805">Transcription regulation</keyword>
<accession>A0A9D1KXJ4</accession>
<dbReference type="Gene3D" id="1.10.10.10">
    <property type="entry name" value="Winged helix-like DNA-binding domain superfamily/Winged helix DNA-binding domain"/>
    <property type="match status" value="1"/>
</dbReference>
<dbReference type="GO" id="GO:0003677">
    <property type="term" value="F:DNA binding"/>
    <property type="evidence" value="ECO:0007669"/>
    <property type="project" value="UniProtKB-KW"/>
</dbReference>
<dbReference type="SUPFAM" id="SSF46785">
    <property type="entry name" value="Winged helix' DNA-binding domain"/>
    <property type="match status" value="1"/>
</dbReference>
<feature type="domain" description="HTH gntR-type" evidence="4">
    <location>
        <begin position="11"/>
        <end position="79"/>
    </location>
</feature>
<dbReference type="InterPro" id="IPR036388">
    <property type="entry name" value="WH-like_DNA-bd_sf"/>
</dbReference>